<name>A0AAW2KYB6_9LAMI</name>
<evidence type="ECO:0000313" key="2">
    <source>
        <dbReference type="EMBL" id="KAL0311583.1"/>
    </source>
</evidence>
<evidence type="ECO:0000259" key="1">
    <source>
        <dbReference type="Pfam" id="PF07727"/>
    </source>
</evidence>
<organism evidence="2">
    <name type="scientific">Sesamum angustifolium</name>
    <dbReference type="NCBI Taxonomy" id="2727405"/>
    <lineage>
        <taxon>Eukaryota</taxon>
        <taxon>Viridiplantae</taxon>
        <taxon>Streptophyta</taxon>
        <taxon>Embryophyta</taxon>
        <taxon>Tracheophyta</taxon>
        <taxon>Spermatophyta</taxon>
        <taxon>Magnoliopsida</taxon>
        <taxon>eudicotyledons</taxon>
        <taxon>Gunneridae</taxon>
        <taxon>Pentapetalae</taxon>
        <taxon>asterids</taxon>
        <taxon>lamiids</taxon>
        <taxon>Lamiales</taxon>
        <taxon>Pedaliaceae</taxon>
        <taxon>Sesamum</taxon>
    </lineage>
</organism>
<protein>
    <submittedName>
        <fullName evidence="2">Retrovirus-related Pol polyprotein from transposon TNT 1-94</fullName>
    </submittedName>
</protein>
<proteinExistence type="predicted"/>
<reference evidence="2" key="2">
    <citation type="journal article" date="2024" name="Plant">
        <title>Genomic evolution and insights into agronomic trait innovations of Sesamum species.</title>
        <authorList>
            <person name="Miao H."/>
            <person name="Wang L."/>
            <person name="Qu L."/>
            <person name="Liu H."/>
            <person name="Sun Y."/>
            <person name="Le M."/>
            <person name="Wang Q."/>
            <person name="Wei S."/>
            <person name="Zheng Y."/>
            <person name="Lin W."/>
            <person name="Duan Y."/>
            <person name="Cao H."/>
            <person name="Xiong S."/>
            <person name="Wang X."/>
            <person name="Wei L."/>
            <person name="Li C."/>
            <person name="Ma Q."/>
            <person name="Ju M."/>
            <person name="Zhao R."/>
            <person name="Li G."/>
            <person name="Mu C."/>
            <person name="Tian Q."/>
            <person name="Mei H."/>
            <person name="Zhang T."/>
            <person name="Gao T."/>
            <person name="Zhang H."/>
        </authorList>
    </citation>
    <scope>NUCLEOTIDE SEQUENCE</scope>
    <source>
        <strain evidence="2">G01</strain>
    </source>
</reference>
<dbReference type="InterPro" id="IPR043502">
    <property type="entry name" value="DNA/RNA_pol_sf"/>
</dbReference>
<dbReference type="PANTHER" id="PTHR11439">
    <property type="entry name" value="GAG-POL-RELATED RETROTRANSPOSON"/>
    <property type="match status" value="1"/>
</dbReference>
<dbReference type="PANTHER" id="PTHR11439:SF481">
    <property type="entry name" value="REVERSE TRANSCRIPTASE TY1_COPIA-TYPE DOMAIN-CONTAINING PROTEIN"/>
    <property type="match status" value="1"/>
</dbReference>
<dbReference type="CDD" id="cd09272">
    <property type="entry name" value="RNase_HI_RT_Ty1"/>
    <property type="match status" value="1"/>
</dbReference>
<dbReference type="EMBL" id="JACGWK010000016">
    <property type="protein sequence ID" value="KAL0311583.1"/>
    <property type="molecule type" value="Genomic_DNA"/>
</dbReference>
<dbReference type="Pfam" id="PF07727">
    <property type="entry name" value="RVT_2"/>
    <property type="match status" value="1"/>
</dbReference>
<dbReference type="AlphaFoldDB" id="A0AAW2KYB6"/>
<reference evidence="2" key="1">
    <citation type="submission" date="2020-06" db="EMBL/GenBank/DDBJ databases">
        <authorList>
            <person name="Li T."/>
            <person name="Hu X."/>
            <person name="Zhang T."/>
            <person name="Song X."/>
            <person name="Zhang H."/>
            <person name="Dai N."/>
            <person name="Sheng W."/>
            <person name="Hou X."/>
            <person name="Wei L."/>
        </authorList>
    </citation>
    <scope>NUCLEOTIDE SEQUENCE</scope>
    <source>
        <strain evidence="2">G01</strain>
        <tissue evidence="2">Leaf</tissue>
    </source>
</reference>
<dbReference type="InterPro" id="IPR013103">
    <property type="entry name" value="RVT_2"/>
</dbReference>
<dbReference type="SUPFAM" id="SSF56672">
    <property type="entry name" value="DNA/RNA polymerases"/>
    <property type="match status" value="1"/>
</dbReference>
<gene>
    <name evidence="2" type="ORF">Sangu_2453000</name>
</gene>
<feature type="domain" description="Reverse transcriptase Ty1/copia-type" evidence="1">
    <location>
        <begin position="51"/>
        <end position="127"/>
    </location>
</feature>
<sequence>MATRCENHFLYGELDRDIFMEQLQGLVSKEYPNHVCRLKKALYGLNADPSLFIKKTPTVCTLFLLYVDDIIIAGDDSVEINNLQDAMSVRFEMKSLSEVNYFLGLEIEKCGGYFMSQKGYATSLLTSLFYLTITRPDIAFSVGVISQFMDQPCEIHLIAAKRILRYIKNTLSYGLMYEQSKSFSLSGFVDVDWAGHVNDRRSTTGFCFKIGSAAISWCSKKQTTVALSSCEIEYVVATMATQECLWLRRLIREMVTTQNHPIQNFCDNESATKLAGNPAFHARSKHIETHYYFVREKVLSQDIEL</sequence>
<comment type="caution">
    <text evidence="2">The sequence shown here is derived from an EMBL/GenBank/DDBJ whole genome shotgun (WGS) entry which is preliminary data.</text>
</comment>
<accession>A0AAW2KYB6</accession>